<protein>
    <submittedName>
        <fullName evidence="1">DUF2442 domain-containing protein</fullName>
    </submittedName>
</protein>
<dbReference type="SUPFAM" id="SSF143880">
    <property type="entry name" value="NE0471 N-terminal domain-like"/>
    <property type="match status" value="1"/>
</dbReference>
<evidence type="ECO:0000313" key="2">
    <source>
        <dbReference type="Proteomes" id="UP000438345"/>
    </source>
</evidence>
<dbReference type="RefSeq" id="WP_158199697.1">
    <property type="nucleotide sequence ID" value="NZ_CP046973.1"/>
</dbReference>
<dbReference type="InterPro" id="IPR036782">
    <property type="entry name" value="NE0471-like_N"/>
</dbReference>
<proteinExistence type="predicted"/>
<dbReference type="AlphaFoldDB" id="A0A857D1Z3"/>
<dbReference type="Pfam" id="PF10387">
    <property type="entry name" value="DUF2442"/>
    <property type="match status" value="1"/>
</dbReference>
<organism evidence="1 2">
    <name type="scientific">Microcystis aeruginosa FD4</name>
    <dbReference type="NCBI Taxonomy" id="2686288"/>
    <lineage>
        <taxon>Bacteria</taxon>
        <taxon>Bacillati</taxon>
        <taxon>Cyanobacteriota</taxon>
        <taxon>Cyanophyceae</taxon>
        <taxon>Oscillatoriophycideae</taxon>
        <taxon>Chroococcales</taxon>
        <taxon>Microcystaceae</taxon>
        <taxon>Microcystis</taxon>
    </lineage>
</organism>
<dbReference type="Gene3D" id="3.30.2020.10">
    <property type="entry name" value="NE0471-like N-terminal domain"/>
    <property type="match status" value="1"/>
</dbReference>
<dbReference type="EMBL" id="CP046973">
    <property type="protein sequence ID" value="QGZ89671.1"/>
    <property type="molecule type" value="Genomic_DNA"/>
</dbReference>
<name>A0A857D1Z3_MICAE</name>
<gene>
    <name evidence="1" type="ORF">GQR42_08970</name>
</gene>
<reference evidence="1 2" key="1">
    <citation type="submission" date="2019-12" db="EMBL/GenBank/DDBJ databases">
        <title>Complete genome sequence of Microcystis aeruginosa strain FD4.</title>
        <authorList>
            <person name="Urakawa H."/>
        </authorList>
    </citation>
    <scope>NUCLEOTIDE SEQUENCE [LARGE SCALE GENOMIC DNA]</scope>
    <source>
        <strain evidence="1 2">FD4</strain>
    </source>
</reference>
<evidence type="ECO:0000313" key="1">
    <source>
        <dbReference type="EMBL" id="QGZ89671.1"/>
    </source>
</evidence>
<dbReference type="Proteomes" id="UP000438345">
    <property type="component" value="Chromosome"/>
</dbReference>
<sequence length="112" mass="13105">MRVKENLLTESIPFPKKELFLHVICVEYLDKYQLKLTFNNGIEGIVDLEQELYGEIFEPLKDQSLFQKVYVNSRTIEWPNGADFAPEFLFEIALDKQPVRMVGDRVGYANEM</sequence>
<dbReference type="InterPro" id="IPR018841">
    <property type="entry name" value="DUF2442"/>
</dbReference>
<accession>A0A857D1Z3</accession>